<dbReference type="Proteomes" id="UP000264702">
    <property type="component" value="Unassembled WGS sequence"/>
</dbReference>
<protein>
    <submittedName>
        <fullName evidence="2">Glycoside hydrolase family 125 protein</fullName>
    </submittedName>
</protein>
<dbReference type="AlphaFoldDB" id="A0A372IRD7"/>
<proteinExistence type="predicted"/>
<dbReference type="Pfam" id="PF06824">
    <property type="entry name" value="Glyco_hydro_125"/>
    <property type="match status" value="1"/>
</dbReference>
<dbReference type="InterPro" id="IPR008313">
    <property type="entry name" value="GH125"/>
</dbReference>
<dbReference type="Gene3D" id="1.50.10.10">
    <property type="match status" value="1"/>
</dbReference>
<dbReference type="RefSeq" id="WP_117298259.1">
    <property type="nucleotide sequence ID" value="NZ_QVQT02000002.1"/>
</dbReference>
<feature type="compositionally biased region" description="Basic and acidic residues" evidence="1">
    <location>
        <begin position="15"/>
        <end position="24"/>
    </location>
</feature>
<dbReference type="GO" id="GO:0005975">
    <property type="term" value="P:carbohydrate metabolic process"/>
    <property type="evidence" value="ECO:0007669"/>
    <property type="project" value="InterPro"/>
</dbReference>
<keyword evidence="2" id="KW-0378">Hydrolase</keyword>
<name>A0A372IRD7_9BACT</name>
<dbReference type="InterPro" id="IPR008928">
    <property type="entry name" value="6-hairpin_glycosidase_sf"/>
</dbReference>
<gene>
    <name evidence="2" type="ORF">D0Y96_05020</name>
</gene>
<dbReference type="OrthoDB" id="181472at2"/>
<dbReference type="InterPro" id="IPR012341">
    <property type="entry name" value="6hp_glycosidase-like_sf"/>
</dbReference>
<dbReference type="PANTHER" id="PTHR31047">
    <property type="entry name" value="MEIOTICALLY UP-REGULATED GENE 157 PROTEIN"/>
    <property type="match status" value="1"/>
</dbReference>
<dbReference type="GO" id="GO:0016787">
    <property type="term" value="F:hydrolase activity"/>
    <property type="evidence" value="ECO:0007669"/>
    <property type="project" value="UniProtKB-KW"/>
</dbReference>
<evidence type="ECO:0000313" key="3">
    <source>
        <dbReference type="Proteomes" id="UP000264702"/>
    </source>
</evidence>
<dbReference type="PANTHER" id="PTHR31047:SF0">
    <property type="entry name" value="MEIOTICALLY UP-REGULATED GENE 157 PROTEIN"/>
    <property type="match status" value="1"/>
</dbReference>
<reference evidence="2 3" key="1">
    <citation type="submission" date="2018-08" db="EMBL/GenBank/DDBJ databases">
        <title>Acidipila sp. 4G-K13, an acidobacterium isolated from forest soil.</title>
        <authorList>
            <person name="Gao Z.-H."/>
            <person name="Qiu L.-H."/>
        </authorList>
    </citation>
    <scope>NUCLEOTIDE SEQUENCE [LARGE SCALE GENOMIC DNA]</scope>
    <source>
        <strain evidence="2 3">4G-K13</strain>
    </source>
</reference>
<dbReference type="SUPFAM" id="SSF48208">
    <property type="entry name" value="Six-hairpin glycosidases"/>
    <property type="match status" value="1"/>
</dbReference>
<dbReference type="PIRSF" id="PIRSF028846">
    <property type="entry name" value="UCP028846"/>
    <property type="match status" value="1"/>
</dbReference>
<evidence type="ECO:0000256" key="1">
    <source>
        <dbReference type="SAM" id="MobiDB-lite"/>
    </source>
</evidence>
<sequence>MTAFSQPFAPISSPIEDRNEDRGLAAEQSEGTRFASRRPKPADRKFRSQAVDAFIAETQQRVGDPELAWLFGNCFPNTLDTTVEPGSFEGKPDTVVITGDIPAMWLRDSSAQVWPYLPLAGNDAALRELLEGVIRRQTRCILIDPYANAFMADLHAPPLEWSRSDKTGMKQGVGERKWELDSLCYPIRLAHGYWKRTGDTRPFDAAWQQAMRLVVSTMRVQQRKQGDGPYHFQRSSEIATETLPASGYGNPVRPVGLIASGFRPSDDACLFPFLVPSNLFAVTSLRQLAEMAHAVLADDVLANEAHALAAEVESALRQYATAETPEGTIWAYEVDGYGSRVLMDDANVPSLLGLPYLESSPDAALYARTRRFVWSERNPWFFRGTAGEGIGGPHEGKDMIWPMSQMVYALTSADDAEIRHALAMLKASSAGSGFMHESYFKDDPKRFTRAWFAWANTLFGELIATLAAKRSRLLQA</sequence>
<evidence type="ECO:0000313" key="2">
    <source>
        <dbReference type="EMBL" id="RFU17507.1"/>
    </source>
</evidence>
<organism evidence="2 3">
    <name type="scientific">Paracidobacterium acidisoli</name>
    <dbReference type="NCBI Taxonomy" id="2303751"/>
    <lineage>
        <taxon>Bacteria</taxon>
        <taxon>Pseudomonadati</taxon>
        <taxon>Acidobacteriota</taxon>
        <taxon>Terriglobia</taxon>
        <taxon>Terriglobales</taxon>
        <taxon>Acidobacteriaceae</taxon>
        <taxon>Paracidobacterium</taxon>
    </lineage>
</organism>
<dbReference type="EMBL" id="QVQT01000002">
    <property type="protein sequence ID" value="RFU17507.1"/>
    <property type="molecule type" value="Genomic_DNA"/>
</dbReference>
<dbReference type="SMART" id="SM01149">
    <property type="entry name" value="DUF1237"/>
    <property type="match status" value="1"/>
</dbReference>
<keyword evidence="3" id="KW-1185">Reference proteome</keyword>
<feature type="region of interest" description="Disordered" evidence="1">
    <location>
        <begin position="1"/>
        <end position="43"/>
    </location>
</feature>
<comment type="caution">
    <text evidence="2">The sequence shown here is derived from an EMBL/GenBank/DDBJ whole genome shotgun (WGS) entry which is preliminary data.</text>
</comment>
<accession>A0A372IRD7</accession>